<dbReference type="Proteomes" id="UP000038830">
    <property type="component" value="Unassembled WGS sequence"/>
</dbReference>
<protein>
    <submittedName>
        <fullName evidence="1">Uncharacterized protein</fullName>
    </submittedName>
</protein>
<gene>
    <name evidence="1" type="ORF">BN1211_6169</name>
</gene>
<reference evidence="2" key="1">
    <citation type="journal article" date="2015" name="J. Biotechnol.">
        <title>The structure of the Cyberlindnera jadinii genome and its relation to Candida utilis analyzed by the occurrence of single nucleotide polymorphisms.</title>
        <authorList>
            <person name="Rupp O."/>
            <person name="Brinkrolf K."/>
            <person name="Buerth C."/>
            <person name="Kunigo M."/>
            <person name="Schneider J."/>
            <person name="Jaenicke S."/>
            <person name="Goesmann A."/>
            <person name="Puehler A."/>
            <person name="Jaeger K.-E."/>
            <person name="Ernst J.F."/>
        </authorList>
    </citation>
    <scope>NUCLEOTIDE SEQUENCE [LARGE SCALE GENOMIC DNA]</scope>
    <source>
        <strain evidence="2">ATCC 18201 / CBS 1600 / BCRC 20928 / JCM 3617 / NBRC 0987 / NRRL Y-1542</strain>
    </source>
</reference>
<dbReference type="AlphaFoldDB" id="A0A0H5C9Q3"/>
<accession>A0A0H5C9Q3</accession>
<proteinExistence type="predicted"/>
<organism evidence="1 2">
    <name type="scientific">Cyberlindnera jadinii (strain ATCC 18201 / CBS 1600 / BCRC 20928 / JCM 3617 / NBRC 0987 / NRRL Y-1542)</name>
    <name type="common">Torula yeast</name>
    <name type="synonym">Candida utilis</name>
    <dbReference type="NCBI Taxonomy" id="983966"/>
    <lineage>
        <taxon>Eukaryota</taxon>
        <taxon>Fungi</taxon>
        <taxon>Dikarya</taxon>
        <taxon>Ascomycota</taxon>
        <taxon>Saccharomycotina</taxon>
        <taxon>Saccharomycetes</taxon>
        <taxon>Phaffomycetales</taxon>
        <taxon>Phaffomycetaceae</taxon>
        <taxon>Cyberlindnera</taxon>
    </lineage>
</organism>
<name>A0A0H5C9Q3_CYBJN</name>
<dbReference type="EMBL" id="CDQK01000007">
    <property type="protein sequence ID" value="CEP25166.1"/>
    <property type="molecule type" value="Genomic_DNA"/>
</dbReference>
<evidence type="ECO:0000313" key="1">
    <source>
        <dbReference type="EMBL" id="CEP25166.1"/>
    </source>
</evidence>
<evidence type="ECO:0000313" key="2">
    <source>
        <dbReference type="Proteomes" id="UP000038830"/>
    </source>
</evidence>
<sequence>MDNTGMCERHSLSLINLAVQDTIARQHFYVPEKSSTWDLPFLVLVQFTPNREVELSDSTIVRPVKLANGFKSLHLLFIQHNWSVRHLLMGPREFSKHWHHRDDFLRNIRSH</sequence>